<proteinExistence type="predicted"/>
<sequence>MTPEIKKMIAAKAAEVQQIKSDLENVTYLDDFNNEAASNSLTEIDNLLDDVIVILEQFED</sequence>
<organism evidence="1 2">
    <name type="scientific">Rufibacter immobilis</name>
    <dbReference type="NCBI Taxonomy" id="1348778"/>
    <lineage>
        <taxon>Bacteria</taxon>
        <taxon>Pseudomonadati</taxon>
        <taxon>Bacteroidota</taxon>
        <taxon>Cytophagia</taxon>
        <taxon>Cytophagales</taxon>
        <taxon>Hymenobacteraceae</taxon>
        <taxon>Rufibacter</taxon>
    </lineage>
</organism>
<keyword evidence="2" id="KW-1185">Reference proteome</keyword>
<dbReference type="AlphaFoldDB" id="A0A3M9MQ61"/>
<protein>
    <submittedName>
        <fullName evidence="1">Uncharacterized protein</fullName>
    </submittedName>
</protein>
<comment type="caution">
    <text evidence="1">The sequence shown here is derived from an EMBL/GenBank/DDBJ whole genome shotgun (WGS) entry which is preliminary data.</text>
</comment>
<gene>
    <name evidence="1" type="ORF">EFA69_16060</name>
</gene>
<evidence type="ECO:0000313" key="1">
    <source>
        <dbReference type="EMBL" id="RNI27631.1"/>
    </source>
</evidence>
<dbReference type="EMBL" id="RJJE01000017">
    <property type="protein sequence ID" value="RNI27631.1"/>
    <property type="molecule type" value="Genomic_DNA"/>
</dbReference>
<evidence type="ECO:0000313" key="2">
    <source>
        <dbReference type="Proteomes" id="UP000271010"/>
    </source>
</evidence>
<reference evidence="1 2" key="1">
    <citation type="submission" date="2018-11" db="EMBL/GenBank/DDBJ databases">
        <title>Rufibacter latericius sp. nov., isolated from water in Baiyang Lake.</title>
        <authorList>
            <person name="Yang Y."/>
        </authorList>
    </citation>
    <scope>NUCLEOTIDE SEQUENCE [LARGE SCALE GENOMIC DNA]</scope>
    <source>
        <strain evidence="1 2">MCC P1</strain>
    </source>
</reference>
<dbReference type="RefSeq" id="WP_123134099.1">
    <property type="nucleotide sequence ID" value="NZ_RJJE01000017.1"/>
</dbReference>
<accession>A0A3M9MQ61</accession>
<dbReference type="Proteomes" id="UP000271010">
    <property type="component" value="Unassembled WGS sequence"/>
</dbReference>
<name>A0A3M9MQ61_9BACT</name>